<organism evidence="3 4">
    <name type="scientific">Maioricimonas rarisocia</name>
    <dbReference type="NCBI Taxonomy" id="2528026"/>
    <lineage>
        <taxon>Bacteria</taxon>
        <taxon>Pseudomonadati</taxon>
        <taxon>Planctomycetota</taxon>
        <taxon>Planctomycetia</taxon>
        <taxon>Planctomycetales</taxon>
        <taxon>Planctomycetaceae</taxon>
        <taxon>Maioricimonas</taxon>
    </lineage>
</organism>
<keyword evidence="2" id="KW-1133">Transmembrane helix</keyword>
<dbReference type="KEGG" id="mri:Mal4_00260"/>
<sequence>MTLRPERYYRNAGAVPFKGTMMMLIAGGLTAIVLSFIYAVIDYYNPFIYFTFIATAILGAAIGGAVRWGGTVGAVRNRGFRLLVGIFCGLIGAYFSWVWFILVLAEWNPDAIVLDPLQMVNLIQFLAANGVWEIQGSRPTGMTLYAVWFIEAAMIFGIAATTAGQAIEPYCEPCGRWTDAVDEVLFLPHTDPAALQVDLEEERYEALDKLSDTDVDRSDCLTVTLRKCPECDESNFLSVGHLTVTQTKEGPQVNTKPLITGLCVPDEVVESIRERARKAEEAIQQSFMPAEEGEDALSENVAEAPSSEFADESTLATDQERQS</sequence>
<dbReference type="Proteomes" id="UP000320496">
    <property type="component" value="Chromosome"/>
</dbReference>
<keyword evidence="2" id="KW-0472">Membrane</keyword>
<evidence type="ECO:0000256" key="1">
    <source>
        <dbReference type="SAM" id="MobiDB-lite"/>
    </source>
</evidence>
<feature type="transmembrane region" description="Helical" evidence="2">
    <location>
        <begin position="47"/>
        <end position="70"/>
    </location>
</feature>
<accession>A0A517YZT3</accession>
<evidence type="ECO:0000313" key="4">
    <source>
        <dbReference type="Proteomes" id="UP000320496"/>
    </source>
</evidence>
<keyword evidence="4" id="KW-1185">Reference proteome</keyword>
<proteinExistence type="predicted"/>
<feature type="region of interest" description="Disordered" evidence="1">
    <location>
        <begin position="285"/>
        <end position="323"/>
    </location>
</feature>
<evidence type="ECO:0000256" key="2">
    <source>
        <dbReference type="SAM" id="Phobius"/>
    </source>
</evidence>
<feature type="transmembrane region" description="Helical" evidence="2">
    <location>
        <begin position="82"/>
        <end position="105"/>
    </location>
</feature>
<feature type="transmembrane region" description="Helical" evidence="2">
    <location>
        <begin position="144"/>
        <end position="164"/>
    </location>
</feature>
<keyword evidence="2" id="KW-0812">Transmembrane</keyword>
<name>A0A517YZT3_9PLAN</name>
<protein>
    <submittedName>
        <fullName evidence="3">Uncharacterized protein</fullName>
    </submittedName>
</protein>
<reference evidence="3 4" key="1">
    <citation type="submission" date="2019-02" db="EMBL/GenBank/DDBJ databases">
        <title>Deep-cultivation of Planctomycetes and their phenomic and genomic characterization uncovers novel biology.</title>
        <authorList>
            <person name="Wiegand S."/>
            <person name="Jogler M."/>
            <person name="Boedeker C."/>
            <person name="Pinto D."/>
            <person name="Vollmers J."/>
            <person name="Rivas-Marin E."/>
            <person name="Kohn T."/>
            <person name="Peeters S.H."/>
            <person name="Heuer A."/>
            <person name="Rast P."/>
            <person name="Oberbeckmann S."/>
            <person name="Bunk B."/>
            <person name="Jeske O."/>
            <person name="Meyerdierks A."/>
            <person name="Storesund J.E."/>
            <person name="Kallscheuer N."/>
            <person name="Luecker S."/>
            <person name="Lage O.M."/>
            <person name="Pohl T."/>
            <person name="Merkel B.J."/>
            <person name="Hornburger P."/>
            <person name="Mueller R.-W."/>
            <person name="Bruemmer F."/>
            <person name="Labrenz M."/>
            <person name="Spormann A.M."/>
            <person name="Op den Camp H."/>
            <person name="Overmann J."/>
            <person name="Amann R."/>
            <person name="Jetten M.S.M."/>
            <person name="Mascher T."/>
            <person name="Medema M.H."/>
            <person name="Devos D.P."/>
            <person name="Kaster A.-K."/>
            <person name="Ovreas L."/>
            <person name="Rohde M."/>
            <person name="Galperin M.Y."/>
            <person name="Jogler C."/>
        </authorList>
    </citation>
    <scope>NUCLEOTIDE SEQUENCE [LARGE SCALE GENOMIC DNA]</scope>
    <source>
        <strain evidence="3 4">Mal4</strain>
    </source>
</reference>
<evidence type="ECO:0000313" key="3">
    <source>
        <dbReference type="EMBL" id="QDU35744.1"/>
    </source>
</evidence>
<dbReference type="EMBL" id="CP036275">
    <property type="protein sequence ID" value="QDU35744.1"/>
    <property type="molecule type" value="Genomic_DNA"/>
</dbReference>
<gene>
    <name evidence="3" type="ORF">Mal4_00260</name>
</gene>
<feature type="transmembrane region" description="Helical" evidence="2">
    <location>
        <begin position="21"/>
        <end position="41"/>
    </location>
</feature>
<dbReference type="AlphaFoldDB" id="A0A517YZT3"/>
<dbReference type="OrthoDB" id="278319at2"/>
<dbReference type="RefSeq" id="WP_145366448.1">
    <property type="nucleotide sequence ID" value="NZ_CP036275.1"/>
</dbReference>